<dbReference type="Pfam" id="PF20441">
    <property type="entry name" value="TerL_nuclease"/>
    <property type="match status" value="1"/>
</dbReference>
<protein>
    <submittedName>
        <fullName evidence="4">Uncharacterized protein</fullName>
    </submittedName>
</protein>
<dbReference type="InterPro" id="IPR027417">
    <property type="entry name" value="P-loop_NTPase"/>
</dbReference>
<comment type="caution">
    <text evidence="4">The sequence shown here is derived from an EMBL/GenBank/DDBJ whole genome shotgun (WGS) entry which is preliminary data.</text>
</comment>
<sequence>TKNYTRPHQRFYFASLFGWVNKNTGLRRFKESYKEVARKDGKTTELAIVSLTHLMIDKEEGSQVYCGATKEAQATILVNDAGKIINKTPELKNRFRLFTNREKYSRVVYDKTSSFIAPVGADSKTLDGFDPSVGNVDEYHEHKTDEVLNVIVSGMGSRREPLLNIITTAGFNKNYPCYSVKRKTAIEILKGVKVDETFFIMIFTLDDGDDWKDESVWIKANPNLGVSVRMDFLLNTLWIVFYPFFFSFSYPFYIFYSIFMCFF</sequence>
<evidence type="ECO:0000259" key="2">
    <source>
        <dbReference type="Pfam" id="PF03354"/>
    </source>
</evidence>
<accession>X1D7H7</accession>
<proteinExistence type="predicted"/>
<dbReference type="InterPro" id="IPR046461">
    <property type="entry name" value="TerL_ATPase"/>
</dbReference>
<feature type="non-terminal residue" evidence="4">
    <location>
        <position position="1"/>
    </location>
</feature>
<keyword evidence="1" id="KW-0812">Transmembrane</keyword>
<dbReference type="InterPro" id="IPR005021">
    <property type="entry name" value="Terminase_largesu-like"/>
</dbReference>
<evidence type="ECO:0000259" key="3">
    <source>
        <dbReference type="Pfam" id="PF20441"/>
    </source>
</evidence>
<reference evidence="4" key="1">
    <citation type="journal article" date="2014" name="Front. Microbiol.">
        <title>High frequency of phylogenetically diverse reductive dehalogenase-homologous genes in deep subseafloor sedimentary metagenomes.</title>
        <authorList>
            <person name="Kawai M."/>
            <person name="Futagami T."/>
            <person name="Toyoda A."/>
            <person name="Takaki Y."/>
            <person name="Nishi S."/>
            <person name="Hori S."/>
            <person name="Arai W."/>
            <person name="Tsubouchi T."/>
            <person name="Morono Y."/>
            <person name="Uchiyama I."/>
            <person name="Ito T."/>
            <person name="Fujiyama A."/>
            <person name="Inagaki F."/>
            <person name="Takami H."/>
        </authorList>
    </citation>
    <scope>NUCLEOTIDE SEQUENCE</scope>
    <source>
        <strain evidence="4">Expedition CK06-06</strain>
    </source>
</reference>
<feature type="domain" description="Terminase large subunit-like endonuclease" evidence="3">
    <location>
        <begin position="195"/>
        <end position="231"/>
    </location>
</feature>
<organism evidence="4">
    <name type="scientific">marine sediment metagenome</name>
    <dbReference type="NCBI Taxonomy" id="412755"/>
    <lineage>
        <taxon>unclassified sequences</taxon>
        <taxon>metagenomes</taxon>
        <taxon>ecological metagenomes</taxon>
    </lineage>
</organism>
<evidence type="ECO:0000313" key="4">
    <source>
        <dbReference type="EMBL" id="GAH01029.1"/>
    </source>
</evidence>
<keyword evidence="1" id="KW-0472">Membrane</keyword>
<feature type="domain" description="Terminase large subunit-like ATPase" evidence="2">
    <location>
        <begin position="7"/>
        <end position="179"/>
    </location>
</feature>
<feature type="transmembrane region" description="Helical" evidence="1">
    <location>
        <begin position="237"/>
        <end position="259"/>
    </location>
</feature>
<keyword evidence="1" id="KW-1133">Transmembrane helix</keyword>
<dbReference type="Pfam" id="PF03354">
    <property type="entry name" value="TerL_ATPase"/>
    <property type="match status" value="1"/>
</dbReference>
<dbReference type="PANTHER" id="PTHR41287">
    <property type="match status" value="1"/>
</dbReference>
<dbReference type="GO" id="GO:0004519">
    <property type="term" value="F:endonuclease activity"/>
    <property type="evidence" value="ECO:0007669"/>
    <property type="project" value="InterPro"/>
</dbReference>
<evidence type="ECO:0000256" key="1">
    <source>
        <dbReference type="SAM" id="Phobius"/>
    </source>
</evidence>
<dbReference type="InterPro" id="IPR046462">
    <property type="entry name" value="TerL_nuclease"/>
</dbReference>
<dbReference type="Gene3D" id="3.40.50.300">
    <property type="entry name" value="P-loop containing nucleotide triphosphate hydrolases"/>
    <property type="match status" value="1"/>
</dbReference>
<dbReference type="AlphaFoldDB" id="X1D7H7"/>
<gene>
    <name evidence="4" type="ORF">S01H4_39644</name>
</gene>
<dbReference type="EMBL" id="BART01021501">
    <property type="protein sequence ID" value="GAH01029.1"/>
    <property type="molecule type" value="Genomic_DNA"/>
</dbReference>
<name>X1D7H7_9ZZZZ</name>
<dbReference type="PANTHER" id="PTHR41287:SF1">
    <property type="entry name" value="PROTEIN YMFN"/>
    <property type="match status" value="1"/>
</dbReference>